<dbReference type="PANTHER" id="PTHR33988">
    <property type="entry name" value="ENDORIBONUCLEASE MAZF-RELATED"/>
    <property type="match status" value="1"/>
</dbReference>
<protein>
    <submittedName>
        <fullName evidence="1">Growth inhibitor PemK</fullName>
    </submittedName>
</protein>
<dbReference type="EMBL" id="JRXF01000033">
    <property type="protein sequence ID" value="KOC89855.1"/>
    <property type="molecule type" value="Genomic_DNA"/>
</dbReference>
<gene>
    <name evidence="1" type="ORF">NG42_19380</name>
    <name evidence="2" type="ORF">NG43_17955</name>
</gene>
<sequence>MARTPRKGEVWLIDPDPLEGRELRGPHYYIVLTEEALNLALGVAICCPISTGANARGVTVVVDGGSTLKGTVNGVVLCHQVRALDLTERRAKFIILAESHLIDEVVMTLVDIIDPQ</sequence>
<dbReference type="GO" id="GO:0004521">
    <property type="term" value="F:RNA endonuclease activity"/>
    <property type="evidence" value="ECO:0007669"/>
    <property type="project" value="TreeGrafter"/>
</dbReference>
<dbReference type="OrthoDB" id="9808744at2"/>
<dbReference type="InterPro" id="IPR011067">
    <property type="entry name" value="Plasmid_toxin/cell-grow_inhib"/>
</dbReference>
<dbReference type="GO" id="GO:0016075">
    <property type="term" value="P:rRNA catabolic process"/>
    <property type="evidence" value="ECO:0007669"/>
    <property type="project" value="TreeGrafter"/>
</dbReference>
<dbReference type="GO" id="GO:0003677">
    <property type="term" value="F:DNA binding"/>
    <property type="evidence" value="ECO:0007669"/>
    <property type="project" value="InterPro"/>
</dbReference>
<name>A0A0L7SX41_9GAMM</name>
<dbReference type="Pfam" id="PF02452">
    <property type="entry name" value="PemK_toxin"/>
    <property type="match status" value="1"/>
</dbReference>
<dbReference type="PANTHER" id="PTHR33988:SF3">
    <property type="entry name" value="ENDORIBONUCLEASE TOXIN CHPB-RELATED"/>
    <property type="match status" value="1"/>
</dbReference>
<dbReference type="GO" id="GO:0006402">
    <property type="term" value="P:mRNA catabolic process"/>
    <property type="evidence" value="ECO:0007669"/>
    <property type="project" value="TreeGrafter"/>
</dbReference>
<evidence type="ECO:0000313" key="3">
    <source>
        <dbReference type="Proteomes" id="UP000036851"/>
    </source>
</evidence>
<evidence type="ECO:0000313" key="2">
    <source>
        <dbReference type="EMBL" id="KOC89855.1"/>
    </source>
</evidence>
<dbReference type="AlphaFoldDB" id="A0A0L7SX41"/>
<dbReference type="RefSeq" id="WP_052902285.1">
    <property type="nucleotide sequence ID" value="NZ_JRXE01000034.1"/>
</dbReference>
<proteinExistence type="predicted"/>
<dbReference type="SUPFAM" id="SSF50118">
    <property type="entry name" value="Cell growth inhibitor/plasmid maintenance toxic component"/>
    <property type="match status" value="1"/>
</dbReference>
<dbReference type="Proteomes" id="UP000037088">
    <property type="component" value="Unassembled WGS sequence"/>
</dbReference>
<dbReference type="EMBL" id="JRXE01000034">
    <property type="protein sequence ID" value="KOC87683.1"/>
    <property type="molecule type" value="Genomic_DNA"/>
</dbReference>
<dbReference type="STRING" id="1560201.NG42_19380"/>
<reference evidence="3 4" key="1">
    <citation type="journal article" date="2015" name="Int. J. Syst. Evol. Microbiol.">
        <title>Erwinia iniecta sp. nov., isolated from Russian wheat aphids (Diuraphis noxia).</title>
        <authorList>
            <person name="Campillo T."/>
            <person name="Luna E."/>
            <person name="Portier P."/>
            <person name="Fischer-Le Saux M."/>
            <person name="Lapitan N."/>
            <person name="Tisserat N.A."/>
            <person name="Leach J.E."/>
        </authorList>
    </citation>
    <scope>NUCLEOTIDE SEQUENCE [LARGE SCALE GENOMIC DNA]</scope>
    <source>
        <strain evidence="1 4">B120</strain>
        <strain evidence="2 3">B149</strain>
    </source>
</reference>
<evidence type="ECO:0000313" key="4">
    <source>
        <dbReference type="Proteomes" id="UP000037088"/>
    </source>
</evidence>
<keyword evidence="4" id="KW-1185">Reference proteome</keyword>
<dbReference type="Proteomes" id="UP000036851">
    <property type="component" value="Unassembled WGS sequence"/>
</dbReference>
<dbReference type="InterPro" id="IPR003477">
    <property type="entry name" value="PemK-like"/>
</dbReference>
<organism evidence="1 4">
    <name type="scientific">Winslowiella iniecta</name>
    <dbReference type="NCBI Taxonomy" id="1560201"/>
    <lineage>
        <taxon>Bacteria</taxon>
        <taxon>Pseudomonadati</taxon>
        <taxon>Pseudomonadota</taxon>
        <taxon>Gammaproteobacteria</taxon>
        <taxon>Enterobacterales</taxon>
        <taxon>Erwiniaceae</taxon>
        <taxon>Winslowiella</taxon>
    </lineage>
</organism>
<comment type="caution">
    <text evidence="1">The sequence shown here is derived from an EMBL/GenBank/DDBJ whole genome shotgun (WGS) entry which is preliminary data.</text>
</comment>
<dbReference type="PATRIC" id="fig|1560201.3.peg.4105"/>
<evidence type="ECO:0000313" key="1">
    <source>
        <dbReference type="EMBL" id="KOC87683.1"/>
    </source>
</evidence>
<dbReference type="Gene3D" id="2.30.30.110">
    <property type="match status" value="1"/>
</dbReference>
<accession>A0A0L7SX41</accession>